<keyword evidence="1" id="KW-0812">Transmembrane</keyword>
<feature type="transmembrane region" description="Helical" evidence="1">
    <location>
        <begin position="36"/>
        <end position="57"/>
    </location>
</feature>
<keyword evidence="1" id="KW-0472">Membrane</keyword>
<name>A0A2W4VDK9_9CYAN</name>
<reference evidence="2 3" key="2">
    <citation type="submission" date="2018-06" db="EMBL/GenBank/DDBJ databases">
        <title>Metagenomic assembly of (sub)arctic Cyanobacteria and their associated microbiome from non-axenic cultures.</title>
        <authorList>
            <person name="Baurain D."/>
        </authorList>
    </citation>
    <scope>NUCLEOTIDE SEQUENCE [LARGE SCALE GENOMIC DNA]</scope>
    <source>
        <strain evidence="2">ULC129bin1</strain>
    </source>
</reference>
<evidence type="ECO:0000256" key="1">
    <source>
        <dbReference type="SAM" id="Phobius"/>
    </source>
</evidence>
<organism evidence="2 3">
    <name type="scientific">Leptolyngbya foveolarum</name>
    <dbReference type="NCBI Taxonomy" id="47253"/>
    <lineage>
        <taxon>Bacteria</taxon>
        <taxon>Bacillati</taxon>
        <taxon>Cyanobacteriota</taxon>
        <taxon>Cyanophyceae</taxon>
        <taxon>Leptolyngbyales</taxon>
        <taxon>Leptolyngbyaceae</taxon>
        <taxon>Leptolyngbya group</taxon>
        <taxon>Leptolyngbya</taxon>
    </lineage>
</organism>
<dbReference type="EMBL" id="QBMC01000227">
    <property type="protein sequence ID" value="PZO10231.1"/>
    <property type="molecule type" value="Genomic_DNA"/>
</dbReference>
<feature type="transmembrane region" description="Helical" evidence="1">
    <location>
        <begin position="77"/>
        <end position="101"/>
    </location>
</feature>
<accession>A0A2W4VDK9</accession>
<gene>
    <name evidence="2" type="ORF">DCF25_20955</name>
</gene>
<protein>
    <submittedName>
        <fullName evidence="2">Uncharacterized protein</fullName>
    </submittedName>
</protein>
<dbReference type="Proteomes" id="UP000249354">
    <property type="component" value="Unassembled WGS sequence"/>
</dbReference>
<evidence type="ECO:0000313" key="2">
    <source>
        <dbReference type="EMBL" id="PZO10231.1"/>
    </source>
</evidence>
<comment type="caution">
    <text evidence="2">The sequence shown here is derived from an EMBL/GenBank/DDBJ whole genome shotgun (WGS) entry which is preliminary data.</text>
</comment>
<proteinExistence type="predicted"/>
<dbReference type="AlphaFoldDB" id="A0A2W4VDK9"/>
<keyword evidence="1" id="KW-1133">Transmembrane helix</keyword>
<reference evidence="3" key="1">
    <citation type="submission" date="2018-04" db="EMBL/GenBank/DDBJ databases">
        <authorList>
            <person name="Cornet L."/>
        </authorList>
    </citation>
    <scope>NUCLEOTIDE SEQUENCE [LARGE SCALE GENOMIC DNA]</scope>
</reference>
<feature type="transmembrane region" description="Helical" evidence="1">
    <location>
        <begin position="113"/>
        <end position="136"/>
    </location>
</feature>
<evidence type="ECO:0000313" key="3">
    <source>
        <dbReference type="Proteomes" id="UP000249354"/>
    </source>
</evidence>
<sequence>MGIAATVAIAQPLLTGHVYSSARAVDLLQSIKESSLYLGSAIATASATVLALMLTLLSLTSQVDTSFNRSTYEGIKLIGDISTATFIGSVALLLILSLPIGEFTVISDQWYAGLYYVLATLNGLLAGLMVVGVLVLSDTLKTLIKSLAPDED</sequence>